<dbReference type="AlphaFoldDB" id="R9NYN0"/>
<dbReference type="PANTHER" id="PTHR21974">
    <property type="entry name" value="RE15880P"/>
    <property type="match status" value="1"/>
</dbReference>
<evidence type="ECO:0000313" key="3">
    <source>
        <dbReference type="Proteomes" id="UP000014071"/>
    </source>
</evidence>
<evidence type="ECO:0000256" key="1">
    <source>
        <dbReference type="SAM" id="MobiDB-lite"/>
    </source>
</evidence>
<dbReference type="EMBL" id="DF238778">
    <property type="protein sequence ID" value="GAC93791.1"/>
    <property type="molecule type" value="Genomic_DNA"/>
</dbReference>
<feature type="region of interest" description="Disordered" evidence="1">
    <location>
        <begin position="438"/>
        <end position="457"/>
    </location>
</feature>
<dbReference type="PANTHER" id="PTHR21974:SF2">
    <property type="entry name" value="RE15880P"/>
    <property type="match status" value="1"/>
</dbReference>
<name>R9NYN0_PSEHS</name>
<reference evidence="3" key="1">
    <citation type="journal article" date="2013" name="Genome Announc.">
        <title>Draft genome sequence of the basidiomycetous yeast-like fungus Pseudozyma hubeiensis SY62, which produces an abundant amount of the biosurfactant mannosylerythritol lipids.</title>
        <authorList>
            <person name="Konishi M."/>
            <person name="Hatada Y."/>
            <person name="Horiuchi J."/>
        </authorList>
    </citation>
    <scope>NUCLEOTIDE SEQUENCE [LARGE SCALE GENOMIC DNA]</scope>
    <source>
        <strain evidence="3">SY62</strain>
    </source>
</reference>
<protein>
    <submittedName>
        <fullName evidence="2">Uncharacterized protein</fullName>
    </submittedName>
</protein>
<gene>
    <name evidence="2" type="ORF">PHSY_001356</name>
</gene>
<accession>R9NYN0</accession>
<organism evidence="2 3">
    <name type="scientific">Pseudozyma hubeiensis (strain SY62)</name>
    <name type="common">Yeast</name>
    <dbReference type="NCBI Taxonomy" id="1305764"/>
    <lineage>
        <taxon>Eukaryota</taxon>
        <taxon>Fungi</taxon>
        <taxon>Dikarya</taxon>
        <taxon>Basidiomycota</taxon>
        <taxon>Ustilaginomycotina</taxon>
        <taxon>Ustilaginomycetes</taxon>
        <taxon>Ustilaginales</taxon>
        <taxon>Ustilaginaceae</taxon>
        <taxon>Pseudozyma</taxon>
    </lineage>
</organism>
<keyword evidence="3" id="KW-1185">Reference proteome</keyword>
<dbReference type="GeneID" id="24106657"/>
<dbReference type="eggNOG" id="ENOG502RCGD">
    <property type="taxonomic scope" value="Eukaryota"/>
</dbReference>
<dbReference type="RefSeq" id="XP_012187378.1">
    <property type="nucleotide sequence ID" value="XM_012331988.1"/>
</dbReference>
<dbReference type="Proteomes" id="UP000014071">
    <property type="component" value="Unassembled WGS sequence"/>
</dbReference>
<dbReference type="HOGENOM" id="CLU_533395_0_0_1"/>
<dbReference type="OrthoDB" id="2562743at2759"/>
<sequence length="511" mass="56836">MIMAQRPGVPRLYSGAVNAMFDDVDDLIRGDPPAINDPLPPPFVIAGSAAVATAAATLSLECDTYARNTASSDRSVPAYQPPLRQRVVGYYERHTQLTNTLQHLGDVPTKLDALQHDIFSVTGKVKSQETRLKTLQTVSQETRESHAKRSSSVAKRLLNKHGKRARLLVQAHNQAEKAAAQQAAHEADLANNRSTLSSMQLHKIELERDLVEYQAASSQLDKIDETLFDGATPEFVQDDFAEWELKVWLQVQVFMAAETNREKRARQLLKDASPILASIIKDIQSALQYCIDSGVARNQKYTKNLISNTTAKSTVSGTQPLVLRAKTSSGKFFTTVAKARGSQMLVARPPEFRLIELHLMPGSKNPKAVDERGLHKSLETSYAQAKALDSFLKREIAASLERQKKLSVETAKLQNTLKDAHRNLRNVRREIVLAVVREDGSREDGTQAPATGQSLNEEQRDYALPLQDQANPMISTHFQENLRKESHSRLRKLVALPDPESEDDNLYPVIA</sequence>
<proteinExistence type="predicted"/>
<dbReference type="STRING" id="1305764.R9NYN0"/>
<evidence type="ECO:0000313" key="2">
    <source>
        <dbReference type="EMBL" id="GAC93791.1"/>
    </source>
</evidence>